<dbReference type="PANTHER" id="PTHR42648:SF25">
    <property type="entry name" value="RNA-DIRECTED DNA POLYMERASE"/>
    <property type="match status" value="1"/>
</dbReference>
<feature type="compositionally biased region" description="Gly residues" evidence="7">
    <location>
        <begin position="549"/>
        <end position="563"/>
    </location>
</feature>
<dbReference type="Pfam" id="PF00098">
    <property type="entry name" value="zf-CCHC"/>
    <property type="match status" value="1"/>
</dbReference>
<dbReference type="GO" id="GO:0004190">
    <property type="term" value="F:aspartic-type endopeptidase activity"/>
    <property type="evidence" value="ECO:0007669"/>
    <property type="project" value="UniProtKB-KW"/>
</dbReference>
<feature type="compositionally biased region" description="Polar residues" evidence="7">
    <location>
        <begin position="1171"/>
        <end position="1182"/>
    </location>
</feature>
<proteinExistence type="inferred from homology"/>
<keyword evidence="11" id="KW-1185">Reference proteome</keyword>
<reference evidence="10 11" key="1">
    <citation type="journal article" date="2017" name="Nat. Commun.">
        <title>Genome assembly with in vitro proximity ligation data and whole-genome triplication in lettuce.</title>
        <authorList>
            <person name="Reyes-Chin-Wo S."/>
            <person name="Wang Z."/>
            <person name="Yang X."/>
            <person name="Kozik A."/>
            <person name="Arikit S."/>
            <person name="Song C."/>
            <person name="Xia L."/>
            <person name="Froenicke L."/>
            <person name="Lavelle D.O."/>
            <person name="Truco M.J."/>
            <person name="Xia R."/>
            <person name="Zhu S."/>
            <person name="Xu C."/>
            <person name="Xu H."/>
            <person name="Xu X."/>
            <person name="Cox K."/>
            <person name="Korf I."/>
            <person name="Meyers B.C."/>
            <person name="Michelmore R.W."/>
        </authorList>
    </citation>
    <scope>NUCLEOTIDE SEQUENCE [LARGE SCALE GENOMIC DNA]</scope>
    <source>
        <strain evidence="11">cv. Salinas</strain>
        <tissue evidence="10">Seedlings</tissue>
    </source>
</reference>
<dbReference type="GO" id="GO:0003676">
    <property type="term" value="F:nucleic acid binding"/>
    <property type="evidence" value="ECO:0007669"/>
    <property type="project" value="InterPro"/>
</dbReference>
<dbReference type="Pfam" id="PF25597">
    <property type="entry name" value="SH3_retrovirus"/>
    <property type="match status" value="1"/>
</dbReference>
<evidence type="ECO:0000256" key="7">
    <source>
        <dbReference type="SAM" id="MobiDB-lite"/>
    </source>
</evidence>
<dbReference type="EMBL" id="NBSK02000003">
    <property type="protein sequence ID" value="KAJ0217858.1"/>
    <property type="molecule type" value="Genomic_DNA"/>
</dbReference>
<sequence length="1799" mass="202083">MITSWVNRDIFYKNLLIDIDAPFTWYNCTVDWNSLIYNRNCPTCPAPVSCQEYQCTNVRTSSTYESPSCLPETNSSTLPGGGDCTCPVNVVNPVNGTCGQALLNFDEFTFRGSDGKNPLPDYLVRSQLNAACAPITTFESFPANVTGVMAFSKSPYAFPAYQFQPFTKTFGLCLPSSLSAHGVMFSGSGPYYLLPNSDVDLRSLLSYVPLLSYPDSFGYFIGVKSVVVKGRSIDVSNSTTKLSTIEPYTILRTDIYKQLVHMISIATMGILRVRQVAPFGLCLKNQIGRSHVKHSWCMPKYQPRVIDMSGSNGEKDGQVTLHYPMLSRSNYAAWAIKMRVFMQAQGVWEAVEPRTANTVVEVKKDKLALAAIYQGIPEDLLLSLAEKKTAKEAWDALKTMFMGADRVRTARIQTLKYEFESLNMKETEGVDEFAVKVINIVSTMRTLGDTVDESYVVKKLLRAVPAKFLQIASTLEQFADLDEMTVEEVIGRLKAHEERMKGHGDTEERKLLLTHQEWTERNKKKGEGSSKSAPKGNRGSRGRGRGRGRGGPSSGRGGRGRGGSHQQKERSQNGGHNQDKSDIQCYNCQEFGHYAAECKNPRKERNYESNLIQEDNEPALLLSSLEAKEEAGEVFLNEENVNPKLRSNGDSASDSNMWYLDTGASNHMTGNRSKFQELDTTVQGTVRFGNNSKVRIEGKGRIAFQCKNGEQRKLEEVYYIPDLCSNIISLGQLDEGGDEIRIKQNILRIYDSKMRLLMKVQRSSNRLYKIELREVSSRCLVGESKDPTWLWHTRLGHVNFTALKSMSEKGIIEGVPKMAIPSKPCEGCLVGKQSRSSFPASTNYRAKKKLELVHGDLCGPVSPPTPAGNIYFMLLVDDYSRVMWVFFIKTKDEAFRTFTDFRSKVENETGEKLKMLRTDRGGEFLSKKFEEYCSETGLERQYTAPYSPQQNGVVERRNRTVLEMARSCLKAMMVPDALWGEAVSHAVYVLNRLSTKALDGTTPYEIWTGRKPHVGHLRVFGCVAHMKIAKNHLKKLEDRSKKVVYLGTEKGSKAHRLLDPNTGAIYVSRDVIFEENRRWEWEKSLKIKSTPGISFTIEGFDFSEEHYSDEGDWVSDTSEYVSRSDTVEGEIEEPNNNDIWADSTQPINPTPNLSPIPTPINTPPGTPIPPSTQNSSTHVATPSTGSSSTGGGAPKRYRLLSDLYENTNEIELPPEELMLVSNEEEPASYDEARRKKEWVQAMNDEMASIEKNDTWNLVDLPKGRRAIGLKWVFKVKRDPQGNILKHKARIVAKGYIQKQGIDYEEVFAPVARIETVRVILALAGSNGWRVHHLDVKSAFLNGHLTEEVYVSQPEGFVKKNEPGKVYKLSKALYGLKQAPRAWNSCLDKYLKSLGFRRCAQEYSVYTRTKNGSSLIIGIYVDDLLVTGSNPENIKEFKKEMKARFEMSDLGLLSYYLGIEVNQQDKGITLKQEGYAKNILIKTRMIDCNPTKTPMEHKLSLTKDGNEELVNPTEYRSIVGCLRYLTHTRPDITFAVGVVSRFMEKPTIKHLQAVKGILRYVKGTLSHGLVYSKEEEKVNISGYTDSDLAKDINDRRSTGGMAFYVNGNLVTWASQKQRVVALSSCEAEFIAATMAACQGIWLRRLLTEITGQKVPPVTLFVDNQSALDLMKNPVFHGRSKHIDIRYHFIRECVENGEITVKHIILSLQKYQQLVPDIVLELEDGKKWIISSSNSMKQVKKNVACLAFVDGGETSEHGIVIGTFQMEDNFLMFDLDNSSLGFSSSLLSNKTSCANFNFTSP</sequence>
<dbReference type="Pfam" id="PF07727">
    <property type="entry name" value="RVT_2"/>
    <property type="match status" value="1"/>
</dbReference>
<dbReference type="Pfam" id="PF14543">
    <property type="entry name" value="TAXi_N"/>
    <property type="match status" value="1"/>
</dbReference>
<dbReference type="InterPro" id="IPR054722">
    <property type="entry name" value="PolX-like_BBD"/>
</dbReference>
<feature type="compositionally biased region" description="Polar residues" evidence="7">
    <location>
        <begin position="1136"/>
        <end position="1145"/>
    </location>
</feature>
<feature type="region of interest" description="Disordered" evidence="7">
    <location>
        <begin position="518"/>
        <end position="581"/>
    </location>
</feature>
<evidence type="ECO:0000256" key="5">
    <source>
        <dbReference type="ARBA" id="ARBA00022801"/>
    </source>
</evidence>
<dbReference type="Gene3D" id="4.10.60.10">
    <property type="entry name" value="Zinc finger, CCHC-type"/>
    <property type="match status" value="1"/>
</dbReference>
<dbReference type="InterPro" id="IPR001878">
    <property type="entry name" value="Znf_CCHC"/>
</dbReference>
<keyword evidence="4" id="KW-0064">Aspartyl protease</keyword>
<keyword evidence="5" id="KW-0378">Hydrolase</keyword>
<evidence type="ECO:0000256" key="2">
    <source>
        <dbReference type="ARBA" id="ARBA00022670"/>
    </source>
</evidence>
<organism evidence="10 11">
    <name type="scientific">Lactuca sativa</name>
    <name type="common">Garden lettuce</name>
    <dbReference type="NCBI Taxonomy" id="4236"/>
    <lineage>
        <taxon>Eukaryota</taxon>
        <taxon>Viridiplantae</taxon>
        <taxon>Streptophyta</taxon>
        <taxon>Embryophyta</taxon>
        <taxon>Tracheophyta</taxon>
        <taxon>Spermatophyta</taxon>
        <taxon>Magnoliopsida</taxon>
        <taxon>eudicotyledons</taxon>
        <taxon>Gunneridae</taxon>
        <taxon>Pentapetalae</taxon>
        <taxon>asterids</taxon>
        <taxon>campanulids</taxon>
        <taxon>Asterales</taxon>
        <taxon>Asteraceae</taxon>
        <taxon>Cichorioideae</taxon>
        <taxon>Cichorieae</taxon>
        <taxon>Lactucinae</taxon>
        <taxon>Lactuca</taxon>
    </lineage>
</organism>
<keyword evidence="2" id="KW-0645">Protease</keyword>
<keyword evidence="6" id="KW-0862">Zinc</keyword>
<dbReference type="GO" id="GO:0015074">
    <property type="term" value="P:DNA integration"/>
    <property type="evidence" value="ECO:0007669"/>
    <property type="project" value="InterPro"/>
</dbReference>
<dbReference type="InterPro" id="IPR043502">
    <property type="entry name" value="DNA/RNA_pol_sf"/>
</dbReference>
<dbReference type="Proteomes" id="UP000235145">
    <property type="component" value="Unassembled WGS sequence"/>
</dbReference>
<feature type="compositionally biased region" description="Basic and acidic residues" evidence="7">
    <location>
        <begin position="518"/>
        <end position="528"/>
    </location>
</feature>
<dbReference type="Pfam" id="PF14223">
    <property type="entry name" value="Retrotran_gag_2"/>
    <property type="match status" value="1"/>
</dbReference>
<dbReference type="InterPro" id="IPR032799">
    <property type="entry name" value="TAXi_C"/>
</dbReference>
<dbReference type="Gene3D" id="3.30.420.10">
    <property type="entry name" value="Ribonuclease H-like superfamily/Ribonuclease H"/>
    <property type="match status" value="1"/>
</dbReference>
<dbReference type="GO" id="GO:0006508">
    <property type="term" value="P:proteolysis"/>
    <property type="evidence" value="ECO:0007669"/>
    <property type="project" value="UniProtKB-KW"/>
</dbReference>
<feature type="domain" description="Integrase catalytic" evidence="9">
    <location>
        <begin position="835"/>
        <end position="1011"/>
    </location>
</feature>
<feature type="compositionally biased region" description="Pro residues" evidence="7">
    <location>
        <begin position="1148"/>
        <end position="1170"/>
    </location>
</feature>
<gene>
    <name evidence="10" type="ORF">LSAT_V11C300146810</name>
</gene>
<keyword evidence="6" id="KW-0863">Zinc-finger</keyword>
<dbReference type="GO" id="GO:0008270">
    <property type="term" value="F:zinc ion binding"/>
    <property type="evidence" value="ECO:0007669"/>
    <property type="project" value="UniProtKB-KW"/>
</dbReference>
<dbReference type="CDD" id="cd09272">
    <property type="entry name" value="RNase_HI_RT_Ty1"/>
    <property type="match status" value="1"/>
</dbReference>
<accession>A0A9R1W5M0</accession>
<evidence type="ECO:0000256" key="1">
    <source>
        <dbReference type="ARBA" id="ARBA00007447"/>
    </source>
</evidence>
<dbReference type="InterPro" id="IPR036875">
    <property type="entry name" value="Znf_CCHC_sf"/>
</dbReference>
<dbReference type="SUPFAM" id="SSF57756">
    <property type="entry name" value="Retrovirus zinc finger-like domains"/>
    <property type="match status" value="1"/>
</dbReference>
<dbReference type="Pfam" id="PF22936">
    <property type="entry name" value="Pol_BBD"/>
    <property type="match status" value="1"/>
</dbReference>
<keyword evidence="3" id="KW-0479">Metal-binding</keyword>
<dbReference type="PROSITE" id="PS50158">
    <property type="entry name" value="ZF_CCHC"/>
    <property type="match status" value="1"/>
</dbReference>
<dbReference type="Pfam" id="PF14541">
    <property type="entry name" value="TAXi_C"/>
    <property type="match status" value="2"/>
</dbReference>
<evidence type="ECO:0000313" key="10">
    <source>
        <dbReference type="EMBL" id="KAJ0217858.1"/>
    </source>
</evidence>
<comment type="similarity">
    <text evidence="1">Belongs to the peptidase A1 family.</text>
</comment>
<dbReference type="InterPro" id="IPR012337">
    <property type="entry name" value="RNaseH-like_sf"/>
</dbReference>
<dbReference type="InterPro" id="IPR013103">
    <property type="entry name" value="RVT_2"/>
</dbReference>
<dbReference type="PROSITE" id="PS50994">
    <property type="entry name" value="INTEGRASE"/>
    <property type="match status" value="1"/>
</dbReference>
<feature type="compositionally biased region" description="Basic and acidic residues" evidence="7">
    <location>
        <begin position="566"/>
        <end position="581"/>
    </location>
</feature>
<dbReference type="SUPFAM" id="SSF53098">
    <property type="entry name" value="Ribonuclease H-like"/>
    <property type="match status" value="1"/>
</dbReference>
<feature type="compositionally biased region" description="Basic residues" evidence="7">
    <location>
        <begin position="538"/>
        <end position="548"/>
    </location>
</feature>
<dbReference type="InterPro" id="IPR032861">
    <property type="entry name" value="TAXi_N"/>
</dbReference>
<feature type="domain" description="CCHC-type" evidence="8">
    <location>
        <begin position="585"/>
        <end position="600"/>
    </location>
</feature>
<evidence type="ECO:0000256" key="4">
    <source>
        <dbReference type="ARBA" id="ARBA00022750"/>
    </source>
</evidence>
<dbReference type="SMART" id="SM00343">
    <property type="entry name" value="ZnF_C2HC"/>
    <property type="match status" value="1"/>
</dbReference>
<dbReference type="Pfam" id="PF13976">
    <property type="entry name" value="gag_pre-integrs"/>
    <property type="match status" value="1"/>
</dbReference>
<dbReference type="InterPro" id="IPR039537">
    <property type="entry name" value="Retrotran_Ty1/copia-like"/>
</dbReference>
<name>A0A9R1W5M0_LACSA</name>
<dbReference type="InterPro" id="IPR021109">
    <property type="entry name" value="Peptidase_aspartic_dom_sf"/>
</dbReference>
<dbReference type="InterPro" id="IPR036397">
    <property type="entry name" value="RNaseH_sf"/>
</dbReference>
<dbReference type="InterPro" id="IPR001584">
    <property type="entry name" value="Integrase_cat-core"/>
</dbReference>
<feature type="region of interest" description="Disordered" evidence="7">
    <location>
        <begin position="1118"/>
        <end position="1195"/>
    </location>
</feature>
<evidence type="ECO:0000259" key="9">
    <source>
        <dbReference type="PROSITE" id="PS50994"/>
    </source>
</evidence>
<dbReference type="InterPro" id="IPR057670">
    <property type="entry name" value="SH3_retrovirus"/>
</dbReference>
<comment type="caution">
    <text evidence="10">The sequence shown here is derived from an EMBL/GenBank/DDBJ whole genome shotgun (WGS) entry which is preliminary data.</text>
</comment>
<dbReference type="Gene3D" id="2.40.70.10">
    <property type="entry name" value="Acid Proteases"/>
    <property type="match status" value="3"/>
</dbReference>
<dbReference type="SUPFAM" id="SSF50630">
    <property type="entry name" value="Acid proteases"/>
    <property type="match status" value="2"/>
</dbReference>
<evidence type="ECO:0000256" key="6">
    <source>
        <dbReference type="PROSITE-ProRule" id="PRU00047"/>
    </source>
</evidence>
<protein>
    <submittedName>
        <fullName evidence="10">Uncharacterized protein</fullName>
    </submittedName>
</protein>
<dbReference type="InterPro" id="IPR025724">
    <property type="entry name" value="GAG-pre-integrase_dom"/>
</dbReference>
<dbReference type="SUPFAM" id="SSF56672">
    <property type="entry name" value="DNA/RNA polymerases"/>
    <property type="match status" value="1"/>
</dbReference>
<dbReference type="Pfam" id="PF00665">
    <property type="entry name" value="rve"/>
    <property type="match status" value="1"/>
</dbReference>
<evidence type="ECO:0000259" key="8">
    <source>
        <dbReference type="PROSITE" id="PS50158"/>
    </source>
</evidence>
<dbReference type="PANTHER" id="PTHR42648">
    <property type="entry name" value="TRANSPOSASE, PUTATIVE-RELATED"/>
    <property type="match status" value="1"/>
</dbReference>
<evidence type="ECO:0000256" key="3">
    <source>
        <dbReference type="ARBA" id="ARBA00022723"/>
    </source>
</evidence>
<evidence type="ECO:0000313" key="11">
    <source>
        <dbReference type="Proteomes" id="UP000235145"/>
    </source>
</evidence>